<feature type="region of interest" description="Disordered" evidence="1">
    <location>
        <begin position="435"/>
        <end position="488"/>
    </location>
</feature>
<proteinExistence type="predicted"/>
<reference evidence="2" key="1">
    <citation type="submission" date="2021-01" db="EMBL/GenBank/DDBJ databases">
        <authorList>
            <person name="Corre E."/>
            <person name="Pelletier E."/>
            <person name="Niang G."/>
            <person name="Scheremetjew M."/>
            <person name="Finn R."/>
            <person name="Kale V."/>
            <person name="Holt S."/>
            <person name="Cochrane G."/>
            <person name="Meng A."/>
            <person name="Brown T."/>
            <person name="Cohen L."/>
        </authorList>
    </citation>
    <scope>NUCLEOTIDE SEQUENCE</scope>
    <source>
        <strain evidence="2">SoJaBio B1-5/56/2</strain>
    </source>
</reference>
<accession>A0A7S4K674</accession>
<dbReference type="AlphaFoldDB" id="A0A7S4K674"/>
<name>A0A7S4K674_9EUKA</name>
<evidence type="ECO:0000313" key="2">
    <source>
        <dbReference type="EMBL" id="CAE2285021.1"/>
    </source>
</evidence>
<feature type="compositionally biased region" description="Low complexity" evidence="1">
    <location>
        <begin position="438"/>
        <end position="488"/>
    </location>
</feature>
<organism evidence="2">
    <name type="scientific">Paramoeba aestuarina</name>
    <dbReference type="NCBI Taxonomy" id="180227"/>
    <lineage>
        <taxon>Eukaryota</taxon>
        <taxon>Amoebozoa</taxon>
        <taxon>Discosea</taxon>
        <taxon>Flabellinia</taxon>
        <taxon>Dactylopodida</taxon>
        <taxon>Paramoebidae</taxon>
        <taxon>Paramoeba</taxon>
    </lineage>
</organism>
<protein>
    <submittedName>
        <fullName evidence="2">Uncharacterized protein</fullName>
    </submittedName>
</protein>
<dbReference type="EMBL" id="HBKR01006442">
    <property type="protein sequence ID" value="CAE2285021.1"/>
    <property type="molecule type" value="Transcribed_RNA"/>
</dbReference>
<sequence length="488" mass="55051">MADDRFIYGAVKLEDVDINFPPMGPNFDVRLLSIRCNRTETKKSLFGKKALPKDHVIVDIRLVIGPNKLRIPLHEEGNLDLKGEFQFKFRVMPDNGFRFLAMKMGKIKHRPGPKTTKYSAAIMRMAQKMSTLSGVLPEWNMTEEMRKAKDGVPLGLSSDTKGLGIFMSTPMEFLLDKRGLDPKNLHQYFKFAPMYDGTVLKFAFFVGPEGGNTDHIILEALPVEQFKDNELLKIYAEEHALNDFLATTVFDVQKPSWRAVSTQVQVQRQPNDKTTIEFYGFFRKAILFEDGDDVIPELQDQLAIKRLVDCYPELNPFGIRRAPIPKSVHVDERGVETEREGDIPGISELTPDIEKKTNEVTRKAARRQLMEVWTDWLDHVLDSPFTEIDRDPLQRLAHKILRKAIKIENIGWDGHSLRACLKLKNTGISDPKVMTTMSSLPSAQSQSSSAYHSSSSFSSSSSSSPSSPSTSKKTKSSKSAPTVKSVKK</sequence>
<gene>
    <name evidence="2" type="ORF">NAES01612_LOCUS4268</name>
</gene>
<evidence type="ECO:0000256" key="1">
    <source>
        <dbReference type="SAM" id="MobiDB-lite"/>
    </source>
</evidence>